<reference evidence="2 3" key="1">
    <citation type="submission" date="2016-10" db="EMBL/GenBank/DDBJ databases">
        <authorList>
            <person name="de Groot N.N."/>
        </authorList>
    </citation>
    <scope>NUCLEOTIDE SEQUENCE [LARGE SCALE GENOMIC DNA]</scope>
    <source>
        <strain evidence="2 3">DSM 14858</strain>
    </source>
</reference>
<keyword evidence="3" id="KW-1185">Reference proteome</keyword>
<organism evidence="2 3">
    <name type="scientific">Jannaschia helgolandensis</name>
    <dbReference type="NCBI Taxonomy" id="188906"/>
    <lineage>
        <taxon>Bacteria</taxon>
        <taxon>Pseudomonadati</taxon>
        <taxon>Pseudomonadota</taxon>
        <taxon>Alphaproteobacteria</taxon>
        <taxon>Rhodobacterales</taxon>
        <taxon>Roseobacteraceae</taxon>
        <taxon>Jannaschia</taxon>
    </lineage>
</organism>
<dbReference type="AlphaFoldDB" id="A0A1H7QAP5"/>
<feature type="domain" description="Immunity MXAN-0049 protein" evidence="1">
    <location>
        <begin position="29"/>
        <end position="168"/>
    </location>
</feature>
<accession>A0A1H7QAP5</accession>
<dbReference type="OrthoDB" id="7675848at2"/>
<sequence>MPLCFRDMSGRYGADFKRFMPDFFMSRHVVLTVSQKMHDVLVQFDLGDNQLTELPFVAHDRVTPRPERFWLLAVAEKKSGLDVEASAVGPTVVYENGTARLLPNTLTLHPTTNDYMYNSIMEAQGGGKIALSSSVLDGADLWRDPLIGPELLFVSDRLRQAIKAAKIKAKNMPFFPVTLVP</sequence>
<evidence type="ECO:0000313" key="2">
    <source>
        <dbReference type="EMBL" id="SEL45180.1"/>
    </source>
</evidence>
<gene>
    <name evidence="2" type="ORF">SAMN04488526_2718</name>
</gene>
<dbReference type="EMBL" id="FNZQ01000005">
    <property type="protein sequence ID" value="SEL45180.1"/>
    <property type="molecule type" value="Genomic_DNA"/>
</dbReference>
<name>A0A1H7QAP5_9RHOB</name>
<proteinExistence type="predicted"/>
<evidence type="ECO:0000259" key="1">
    <source>
        <dbReference type="Pfam" id="PF07791"/>
    </source>
</evidence>
<dbReference type="Pfam" id="PF07791">
    <property type="entry name" value="Imm11"/>
    <property type="match status" value="1"/>
</dbReference>
<dbReference type="Proteomes" id="UP000199283">
    <property type="component" value="Unassembled WGS sequence"/>
</dbReference>
<evidence type="ECO:0000313" key="3">
    <source>
        <dbReference type="Proteomes" id="UP000199283"/>
    </source>
</evidence>
<dbReference type="RefSeq" id="WP_092763616.1">
    <property type="nucleotide sequence ID" value="NZ_FNZQ01000005.1"/>
</dbReference>
<protein>
    <recommendedName>
        <fullName evidence="1">Immunity MXAN-0049 protein domain-containing protein</fullName>
    </recommendedName>
</protein>
<dbReference type="InterPro" id="IPR012433">
    <property type="entry name" value="Imm11"/>
</dbReference>